<dbReference type="PANTHER" id="PTHR30026:SF20">
    <property type="entry name" value="OUTER MEMBRANE PROTEIN TOLC"/>
    <property type="match status" value="1"/>
</dbReference>
<reference evidence="9 10" key="1">
    <citation type="submission" date="2020-08" db="EMBL/GenBank/DDBJ databases">
        <title>Arenibacter gaetbuli sp. nov., isolated from a sand dune.</title>
        <authorList>
            <person name="Park S."/>
            <person name="Yoon J.-H."/>
        </authorList>
    </citation>
    <scope>NUCLEOTIDE SEQUENCE [LARGE SCALE GENOMIC DNA]</scope>
    <source>
        <strain evidence="9 10">BSSL-BM3</strain>
    </source>
</reference>
<sequence>MKKCILLLFLCSNLNVLGQTKKLTLTEAIEMAKKNSPEYQAVLNQSQASYWKYRTYVAQFLPQFRLSATLPDYSKSITRITNDEGQDIFVNQNQSRVDGTLSIDQRVPFTGGNLSLNSQIQRIDRFGADENSNYSLTPFSVNYYQNSLFFNPYKWDRQIEPLKYEESKREFIERMEDISLSSCQRYFGLLTAQMRLKNSKKNLATQDTLLQIAKGRFEIGKIAENELLQMELGHLNSKNEVTTNTILLKRTSQNLARYLELKTEDIELFIPEKLVDFEVSVQTALDEATNNRKSVIEFRRRRLEAERNLAQIKGNNRLEINVNANFGLNKRAEDYDALFQDYDRQQRVSVRLGIPIFDWGVSKSERKMGEADLGLVETNIKQEQQAFEQEIYLHILNWSSKRDFLSTSEKAKEIAIKRYQITKERYILGKITITDLNLAQQEKDKAEIDYLNSLENFWTDYYTLRKLTLYDFINDKKIEAENIILD</sequence>
<evidence type="ECO:0000256" key="7">
    <source>
        <dbReference type="ARBA" id="ARBA00023237"/>
    </source>
</evidence>
<comment type="subcellular location">
    <subcellularLocation>
        <location evidence="1">Cell outer membrane</location>
    </subcellularLocation>
</comment>
<dbReference type="EMBL" id="JACLHY010000010">
    <property type="protein sequence ID" value="MBC8768572.1"/>
    <property type="molecule type" value="Genomic_DNA"/>
</dbReference>
<evidence type="ECO:0000313" key="10">
    <source>
        <dbReference type="Proteomes" id="UP000618952"/>
    </source>
</evidence>
<comment type="caution">
    <text evidence="9">The sequence shown here is derived from an EMBL/GenBank/DDBJ whole genome shotgun (WGS) entry which is preliminary data.</text>
</comment>
<evidence type="ECO:0000313" key="9">
    <source>
        <dbReference type="EMBL" id="MBC8768572.1"/>
    </source>
</evidence>
<gene>
    <name evidence="9" type="ORF">H4O18_11260</name>
</gene>
<dbReference type="SUPFAM" id="SSF56954">
    <property type="entry name" value="Outer membrane efflux proteins (OEP)"/>
    <property type="match status" value="1"/>
</dbReference>
<dbReference type="Gene3D" id="1.20.1600.10">
    <property type="entry name" value="Outer membrane efflux proteins (OEP)"/>
    <property type="match status" value="1"/>
</dbReference>
<evidence type="ECO:0000256" key="4">
    <source>
        <dbReference type="ARBA" id="ARBA00022452"/>
    </source>
</evidence>
<evidence type="ECO:0000256" key="8">
    <source>
        <dbReference type="SAM" id="SignalP"/>
    </source>
</evidence>
<dbReference type="Pfam" id="PF02321">
    <property type="entry name" value="OEP"/>
    <property type="match status" value="1"/>
</dbReference>
<keyword evidence="6" id="KW-0472">Membrane</keyword>
<proteinExistence type="inferred from homology"/>
<protein>
    <submittedName>
        <fullName evidence="9">TolC family protein</fullName>
    </submittedName>
</protein>
<dbReference type="InterPro" id="IPR051906">
    <property type="entry name" value="TolC-like"/>
</dbReference>
<keyword evidence="3" id="KW-0813">Transport</keyword>
<keyword evidence="10" id="KW-1185">Reference proteome</keyword>
<dbReference type="PANTHER" id="PTHR30026">
    <property type="entry name" value="OUTER MEMBRANE PROTEIN TOLC"/>
    <property type="match status" value="1"/>
</dbReference>
<evidence type="ECO:0000256" key="5">
    <source>
        <dbReference type="ARBA" id="ARBA00022692"/>
    </source>
</evidence>
<comment type="similarity">
    <text evidence="2">Belongs to the outer membrane factor (OMF) (TC 1.B.17) family.</text>
</comment>
<keyword evidence="5" id="KW-0812">Transmembrane</keyword>
<evidence type="ECO:0000256" key="6">
    <source>
        <dbReference type="ARBA" id="ARBA00023136"/>
    </source>
</evidence>
<dbReference type="InterPro" id="IPR003423">
    <property type="entry name" value="OMP_efflux"/>
</dbReference>
<evidence type="ECO:0000256" key="1">
    <source>
        <dbReference type="ARBA" id="ARBA00004442"/>
    </source>
</evidence>
<name>A0ABR7QNS3_9FLAO</name>
<evidence type="ECO:0000256" key="2">
    <source>
        <dbReference type="ARBA" id="ARBA00007613"/>
    </source>
</evidence>
<organism evidence="9 10">
    <name type="scientific">Arenibacter arenosicollis</name>
    <dbReference type="NCBI Taxonomy" id="2762274"/>
    <lineage>
        <taxon>Bacteria</taxon>
        <taxon>Pseudomonadati</taxon>
        <taxon>Bacteroidota</taxon>
        <taxon>Flavobacteriia</taxon>
        <taxon>Flavobacteriales</taxon>
        <taxon>Flavobacteriaceae</taxon>
        <taxon>Arenibacter</taxon>
    </lineage>
</organism>
<feature type="signal peptide" evidence="8">
    <location>
        <begin position="1"/>
        <end position="18"/>
    </location>
</feature>
<accession>A0ABR7QNS3</accession>
<keyword evidence="7" id="KW-0998">Cell outer membrane</keyword>
<evidence type="ECO:0000256" key="3">
    <source>
        <dbReference type="ARBA" id="ARBA00022448"/>
    </source>
</evidence>
<dbReference type="RefSeq" id="WP_187584591.1">
    <property type="nucleotide sequence ID" value="NZ_JACLHY010000010.1"/>
</dbReference>
<dbReference type="Proteomes" id="UP000618952">
    <property type="component" value="Unassembled WGS sequence"/>
</dbReference>
<feature type="chain" id="PRO_5045635913" evidence="8">
    <location>
        <begin position="19"/>
        <end position="486"/>
    </location>
</feature>
<keyword evidence="8" id="KW-0732">Signal</keyword>
<keyword evidence="4" id="KW-1134">Transmembrane beta strand</keyword>